<organism evidence="1">
    <name type="scientific">uncultured Thiotrichaceae bacterium</name>
    <dbReference type="NCBI Taxonomy" id="298394"/>
    <lineage>
        <taxon>Bacteria</taxon>
        <taxon>Pseudomonadati</taxon>
        <taxon>Pseudomonadota</taxon>
        <taxon>Gammaproteobacteria</taxon>
        <taxon>Thiotrichales</taxon>
        <taxon>Thiotrichaceae</taxon>
        <taxon>environmental samples</taxon>
    </lineage>
</organism>
<reference evidence="1" key="1">
    <citation type="submission" date="2020-01" db="EMBL/GenBank/DDBJ databases">
        <authorList>
            <person name="Meier V. D."/>
            <person name="Meier V D."/>
        </authorList>
    </citation>
    <scope>NUCLEOTIDE SEQUENCE</scope>
    <source>
        <strain evidence="1">HLG_WM_MAG_09</strain>
    </source>
</reference>
<gene>
    <name evidence="1" type="ORF">HELGO_WM79047</name>
</gene>
<proteinExistence type="predicted"/>
<evidence type="ECO:0000313" key="1">
    <source>
        <dbReference type="EMBL" id="CAA6808795.1"/>
    </source>
</evidence>
<accession>A0A6S6T1R6</accession>
<dbReference type="EMBL" id="CACVAT010000126">
    <property type="protein sequence ID" value="CAA6808795.1"/>
    <property type="molecule type" value="Genomic_DNA"/>
</dbReference>
<sequence>MNDSTTTATNGETITINETFTTGRAVNARYGQQDTPTRHQAEAKARNNLIMDIATAYCFMDETQRTTLVTALQAKQAYFSESQIEVVAGVKGLTPDALDKMVRFATALMNDDIQELKAIKADTPDWPESLDSTITRIEQGKHLQPDLTIPTGLSPAEQLELLLKHSEVLRAGEVNAALGMIKLCEVQK</sequence>
<dbReference type="AlphaFoldDB" id="A0A6S6T1R6"/>
<protein>
    <submittedName>
        <fullName evidence="1">Uncharacterized protein</fullName>
    </submittedName>
</protein>
<name>A0A6S6T1R6_9GAMM</name>